<accession>A0A9E5A666</accession>
<dbReference type="EMBL" id="JAPVES010000030">
    <property type="protein sequence ID" value="MCZ3373806.1"/>
    <property type="molecule type" value="Genomic_DNA"/>
</dbReference>
<gene>
    <name evidence="2" type="ORF">O3H35_14240</name>
    <name evidence="1" type="ORF">O3H54_14255</name>
</gene>
<name>A0A9E5A666_9EURY</name>
<organism evidence="2">
    <name type="scientific">Methanobacterium veterum</name>
    <dbReference type="NCBI Taxonomy" id="408577"/>
    <lineage>
        <taxon>Archaea</taxon>
        <taxon>Methanobacteriati</taxon>
        <taxon>Methanobacteriota</taxon>
        <taxon>Methanomada group</taxon>
        <taxon>Methanobacteria</taxon>
        <taxon>Methanobacteriales</taxon>
        <taxon>Methanobacteriaceae</taxon>
        <taxon>Methanobacterium</taxon>
    </lineage>
</organism>
<dbReference type="Proteomes" id="UP001074446">
    <property type="component" value="Unassembled WGS sequence"/>
</dbReference>
<dbReference type="AlphaFoldDB" id="A0A9E5A666"/>
<dbReference type="EMBL" id="JAPVER010000020">
    <property type="protein sequence ID" value="MCZ3367047.1"/>
    <property type="molecule type" value="Genomic_DNA"/>
</dbReference>
<dbReference type="Proteomes" id="UP001068021">
    <property type="component" value="Unassembled WGS sequence"/>
</dbReference>
<comment type="caution">
    <text evidence="2">The sequence shown here is derived from an EMBL/GenBank/DDBJ whole genome shotgun (WGS) entry which is preliminary data.</text>
</comment>
<protein>
    <submittedName>
        <fullName evidence="2">Uncharacterized protein</fullName>
    </submittedName>
</protein>
<evidence type="ECO:0000313" key="1">
    <source>
        <dbReference type="EMBL" id="MCZ3367047.1"/>
    </source>
</evidence>
<evidence type="ECO:0000313" key="3">
    <source>
        <dbReference type="Proteomes" id="UP001068021"/>
    </source>
</evidence>
<proteinExistence type="predicted"/>
<evidence type="ECO:0000313" key="2">
    <source>
        <dbReference type="EMBL" id="MCZ3373806.1"/>
    </source>
</evidence>
<reference evidence="2" key="1">
    <citation type="submission" date="2022-12" db="EMBL/GenBank/DDBJ databases">
        <title>Reclassification of two methanogenic archaea species isolated from the Kolyma lowland permafrost.</title>
        <authorList>
            <person name="Trubitsyn V.E."/>
            <person name="Rivkina E.M."/>
            <person name="Shcherbakova V.A."/>
        </authorList>
    </citation>
    <scope>NUCLEOTIDE SEQUENCE</scope>
    <source>
        <strain evidence="1">M2</strain>
        <strain evidence="2">MK4</strain>
    </source>
</reference>
<keyword evidence="3" id="KW-1185">Reference proteome</keyword>
<sequence>MNKAFPKFEKLFLNYINEMGETSGGFISIVNSGTIEEGNPKIIGQELQKASDILEVRLEDIEFQPYEYEKGKTRSRLKEALNTLREKGKEMENMTTLESKEYHWYIIALTMDIISSLFNHIEIYLTEHSR</sequence>
<dbReference type="RefSeq" id="WP_048080600.1">
    <property type="nucleotide sequence ID" value="NZ_JAPVER010000020.1"/>
</dbReference>